<dbReference type="KEGG" id="hadh:FRZ61_03010"/>
<feature type="region of interest" description="Disordered" evidence="1">
    <location>
        <begin position="1"/>
        <end position="33"/>
    </location>
</feature>
<reference evidence="2 3" key="1">
    <citation type="submission" date="2019-08" db="EMBL/GenBank/DDBJ databases">
        <title>Hyperibacter terrae gen. nov., sp. nov. and Hyperibacter viscosus sp. nov., two new members in the family Rhodospirillaceae isolated from the rhizosphere of Hypericum perforatum.</title>
        <authorList>
            <person name="Noviana Z."/>
        </authorList>
    </citation>
    <scope>NUCLEOTIDE SEQUENCE [LARGE SCALE GENOMIC DNA]</scope>
    <source>
        <strain evidence="2 3">R5959</strain>
    </source>
</reference>
<evidence type="ECO:0000313" key="2">
    <source>
        <dbReference type="EMBL" id="QEX20384.1"/>
    </source>
</evidence>
<dbReference type="RefSeq" id="WP_151114622.1">
    <property type="nucleotide sequence ID" value="NZ_CP042582.1"/>
</dbReference>
<dbReference type="AlphaFoldDB" id="A0A5J6MSU7"/>
<dbReference type="EMBL" id="CP042582">
    <property type="protein sequence ID" value="QEX20384.1"/>
    <property type="molecule type" value="Genomic_DNA"/>
</dbReference>
<evidence type="ECO:0000313" key="3">
    <source>
        <dbReference type="Proteomes" id="UP000325797"/>
    </source>
</evidence>
<gene>
    <name evidence="2" type="ORF">FRZ61_03010</name>
</gene>
<organism evidence="2 3">
    <name type="scientific">Hypericibacter adhaerens</name>
    <dbReference type="NCBI Taxonomy" id="2602016"/>
    <lineage>
        <taxon>Bacteria</taxon>
        <taxon>Pseudomonadati</taxon>
        <taxon>Pseudomonadota</taxon>
        <taxon>Alphaproteobacteria</taxon>
        <taxon>Rhodospirillales</taxon>
        <taxon>Dongiaceae</taxon>
        <taxon>Hypericibacter</taxon>
    </lineage>
</organism>
<evidence type="ECO:0000256" key="1">
    <source>
        <dbReference type="SAM" id="MobiDB-lite"/>
    </source>
</evidence>
<proteinExistence type="predicted"/>
<feature type="region of interest" description="Disordered" evidence="1">
    <location>
        <begin position="79"/>
        <end position="112"/>
    </location>
</feature>
<dbReference type="OrthoDB" id="8480518at2"/>
<keyword evidence="3" id="KW-1185">Reference proteome</keyword>
<dbReference type="Proteomes" id="UP000325797">
    <property type="component" value="Chromosome"/>
</dbReference>
<name>A0A5J6MSU7_9PROT</name>
<accession>A0A5J6MSU7</accession>
<protein>
    <submittedName>
        <fullName evidence="2">Uncharacterized protein</fullName>
    </submittedName>
</protein>
<sequence>MPATNEPDGNGPRTAEKPPPGARASANEGGLDLREKVDQMGAILAKGLDLAEAGVSLGVTIVNRIGSVAQQQVLERMAAAMQPQAETPTGPPQPMPDAAMGEAAGGPPPETASFYITNRLPLAPGGTLRVSFSINNDSLVTPKKVKLRVEGFHGETTSAVLPAETLAIKPAARTIAPVDFEKFVLQGAVPPETPPDVYFGWILVSSEEELRIPVRLQVSP</sequence>